<dbReference type="GO" id="GO:0006355">
    <property type="term" value="P:regulation of DNA-templated transcription"/>
    <property type="evidence" value="ECO:0007669"/>
    <property type="project" value="InterPro"/>
</dbReference>
<keyword evidence="7" id="KW-1185">Reference proteome</keyword>
<feature type="domain" description="Response regulatory" evidence="5">
    <location>
        <begin position="7"/>
        <end position="124"/>
    </location>
</feature>
<dbReference type="InterPro" id="IPR058245">
    <property type="entry name" value="NreC/VraR/RcsB-like_REC"/>
</dbReference>
<evidence type="ECO:0000313" key="6">
    <source>
        <dbReference type="EMBL" id="TKC03607.1"/>
    </source>
</evidence>
<dbReference type="SMART" id="SM00421">
    <property type="entry name" value="HTH_LUXR"/>
    <property type="match status" value="1"/>
</dbReference>
<keyword evidence="2" id="KW-0238">DNA-binding</keyword>
<dbReference type="InterPro" id="IPR001789">
    <property type="entry name" value="Sig_transdc_resp-reg_receiver"/>
</dbReference>
<organism evidence="6 7">
    <name type="scientific">Pedobacter cryotolerans</name>
    <dbReference type="NCBI Taxonomy" id="2571270"/>
    <lineage>
        <taxon>Bacteria</taxon>
        <taxon>Pseudomonadati</taxon>
        <taxon>Bacteroidota</taxon>
        <taxon>Sphingobacteriia</taxon>
        <taxon>Sphingobacteriales</taxon>
        <taxon>Sphingobacteriaceae</taxon>
        <taxon>Pedobacter</taxon>
    </lineage>
</organism>
<dbReference type="Proteomes" id="UP000310477">
    <property type="component" value="Unassembled WGS sequence"/>
</dbReference>
<evidence type="ECO:0000256" key="2">
    <source>
        <dbReference type="ARBA" id="ARBA00023125"/>
    </source>
</evidence>
<dbReference type="PROSITE" id="PS50043">
    <property type="entry name" value="HTH_LUXR_2"/>
    <property type="match status" value="1"/>
</dbReference>
<keyword evidence="1 3" id="KW-0597">Phosphoprotein</keyword>
<comment type="caution">
    <text evidence="6">The sequence shown here is derived from an EMBL/GenBank/DDBJ whole genome shotgun (WGS) entry which is preliminary data.</text>
</comment>
<evidence type="ECO:0000256" key="1">
    <source>
        <dbReference type="ARBA" id="ARBA00022553"/>
    </source>
</evidence>
<dbReference type="SMART" id="SM00448">
    <property type="entry name" value="REC"/>
    <property type="match status" value="1"/>
</dbReference>
<sequence length="213" mass="24117">MENEILTIAIVDDHTLFRSGLASLLSEFEEINIAFEAKNGIDLQEKIKNKNNVKLVLMDINMPLMDGYATTKWMRENYPQIHVLALSMFEDEKAIIGMLKAGAGGYLLKESKPSELLTAIKTTINKGFYVNELVSGRLLFSLKQEDTKPIFSEKELIFLQHCSSELTYKEIAFLMNVSPRTVDNYRESLFAKLNIKSRTGLVVYGIKNGLITI</sequence>
<proteinExistence type="predicted"/>
<feature type="modified residue" description="4-aspartylphosphate" evidence="3">
    <location>
        <position position="59"/>
    </location>
</feature>
<dbReference type="PROSITE" id="PS50110">
    <property type="entry name" value="RESPONSE_REGULATORY"/>
    <property type="match status" value="1"/>
</dbReference>
<dbReference type="InterPro" id="IPR000792">
    <property type="entry name" value="Tscrpt_reg_LuxR_C"/>
</dbReference>
<dbReference type="OrthoDB" id="9797341at2"/>
<dbReference type="CDD" id="cd17535">
    <property type="entry name" value="REC_NarL-like"/>
    <property type="match status" value="1"/>
</dbReference>
<reference evidence="6 7" key="1">
    <citation type="submission" date="2019-04" db="EMBL/GenBank/DDBJ databases">
        <title>Pedobacter sp. AR-2-6 sp. nov., isolated from Arctic soil.</title>
        <authorList>
            <person name="Dahal R.H."/>
            <person name="Kim D.-U."/>
        </authorList>
    </citation>
    <scope>NUCLEOTIDE SEQUENCE [LARGE SCALE GENOMIC DNA]</scope>
    <source>
        <strain evidence="6 7">AR-2-6</strain>
    </source>
</reference>
<evidence type="ECO:0000259" key="5">
    <source>
        <dbReference type="PROSITE" id="PS50110"/>
    </source>
</evidence>
<dbReference type="Gene3D" id="3.40.50.2300">
    <property type="match status" value="1"/>
</dbReference>
<dbReference type="CDD" id="cd06170">
    <property type="entry name" value="LuxR_C_like"/>
    <property type="match status" value="1"/>
</dbReference>
<feature type="domain" description="HTH luxR-type" evidence="4">
    <location>
        <begin position="144"/>
        <end position="209"/>
    </location>
</feature>
<dbReference type="Pfam" id="PF00196">
    <property type="entry name" value="GerE"/>
    <property type="match status" value="1"/>
</dbReference>
<evidence type="ECO:0000259" key="4">
    <source>
        <dbReference type="PROSITE" id="PS50043"/>
    </source>
</evidence>
<dbReference type="PANTHER" id="PTHR43214:SF43">
    <property type="entry name" value="TWO-COMPONENT RESPONSE REGULATOR"/>
    <property type="match status" value="1"/>
</dbReference>
<name>A0A4U1CE49_9SPHI</name>
<dbReference type="InterPro" id="IPR016032">
    <property type="entry name" value="Sig_transdc_resp-reg_C-effctor"/>
</dbReference>
<dbReference type="SUPFAM" id="SSF46894">
    <property type="entry name" value="C-terminal effector domain of the bipartite response regulators"/>
    <property type="match status" value="1"/>
</dbReference>
<dbReference type="InterPro" id="IPR039420">
    <property type="entry name" value="WalR-like"/>
</dbReference>
<accession>A0A4U1CE49</accession>
<dbReference type="GO" id="GO:0003677">
    <property type="term" value="F:DNA binding"/>
    <property type="evidence" value="ECO:0007669"/>
    <property type="project" value="UniProtKB-KW"/>
</dbReference>
<evidence type="ECO:0000313" key="7">
    <source>
        <dbReference type="Proteomes" id="UP000310477"/>
    </source>
</evidence>
<evidence type="ECO:0000256" key="3">
    <source>
        <dbReference type="PROSITE-ProRule" id="PRU00169"/>
    </source>
</evidence>
<dbReference type="Pfam" id="PF00072">
    <property type="entry name" value="Response_reg"/>
    <property type="match status" value="1"/>
</dbReference>
<dbReference type="EMBL" id="SWBO01000001">
    <property type="protein sequence ID" value="TKC03607.1"/>
    <property type="molecule type" value="Genomic_DNA"/>
</dbReference>
<dbReference type="InterPro" id="IPR011006">
    <property type="entry name" value="CheY-like_superfamily"/>
</dbReference>
<dbReference type="PANTHER" id="PTHR43214">
    <property type="entry name" value="TWO-COMPONENT RESPONSE REGULATOR"/>
    <property type="match status" value="1"/>
</dbReference>
<gene>
    <name evidence="6" type="ORF">FA045_01830</name>
</gene>
<protein>
    <submittedName>
        <fullName evidence="6">Response regulator transcription factor</fullName>
    </submittedName>
</protein>
<dbReference type="SUPFAM" id="SSF52172">
    <property type="entry name" value="CheY-like"/>
    <property type="match status" value="1"/>
</dbReference>
<dbReference type="AlphaFoldDB" id="A0A4U1CE49"/>
<dbReference type="GO" id="GO:0000160">
    <property type="term" value="P:phosphorelay signal transduction system"/>
    <property type="evidence" value="ECO:0007669"/>
    <property type="project" value="InterPro"/>
</dbReference>